<dbReference type="Pfam" id="PF02687">
    <property type="entry name" value="FtsX"/>
    <property type="match status" value="1"/>
</dbReference>
<dbReference type="InterPro" id="IPR005891">
    <property type="entry name" value="DevC"/>
</dbReference>
<keyword evidence="5 7" id="KW-1133">Transmembrane helix</keyword>
<feature type="transmembrane region" description="Helical" evidence="7">
    <location>
        <begin position="320"/>
        <end position="346"/>
    </location>
</feature>
<dbReference type="PANTHER" id="PTHR43738:SF1">
    <property type="entry name" value="HEMIN TRANSPORT SYSTEM PERMEASE PROTEIN HRTB-RELATED"/>
    <property type="match status" value="1"/>
</dbReference>
<dbReference type="EMBL" id="CP042913">
    <property type="protein sequence ID" value="QEG35246.1"/>
    <property type="molecule type" value="Genomic_DNA"/>
</dbReference>
<proteinExistence type="predicted"/>
<keyword evidence="2" id="KW-0813">Transport</keyword>
<dbReference type="InterPro" id="IPR051125">
    <property type="entry name" value="ABC-4/HrtB_transporter"/>
</dbReference>
<feature type="transmembrane region" description="Helical" evidence="7">
    <location>
        <begin position="366"/>
        <end position="385"/>
    </location>
</feature>
<reference evidence="9 10" key="1">
    <citation type="submission" date="2019-08" db="EMBL/GenBank/DDBJ databases">
        <title>Deep-cultivation of Planctomycetes and their phenomic and genomic characterization uncovers novel biology.</title>
        <authorList>
            <person name="Wiegand S."/>
            <person name="Jogler M."/>
            <person name="Boedeker C."/>
            <person name="Pinto D."/>
            <person name="Vollmers J."/>
            <person name="Rivas-Marin E."/>
            <person name="Kohn T."/>
            <person name="Peeters S.H."/>
            <person name="Heuer A."/>
            <person name="Rast P."/>
            <person name="Oberbeckmann S."/>
            <person name="Bunk B."/>
            <person name="Jeske O."/>
            <person name="Meyerdierks A."/>
            <person name="Storesund J.E."/>
            <person name="Kallscheuer N."/>
            <person name="Luecker S."/>
            <person name="Lage O.M."/>
            <person name="Pohl T."/>
            <person name="Merkel B.J."/>
            <person name="Hornburger P."/>
            <person name="Mueller R.-W."/>
            <person name="Bruemmer F."/>
            <person name="Labrenz M."/>
            <person name="Spormann A.M."/>
            <person name="Op den Camp H."/>
            <person name="Overmann J."/>
            <person name="Amann R."/>
            <person name="Jetten M.S.M."/>
            <person name="Mascher T."/>
            <person name="Medema M.H."/>
            <person name="Devos D.P."/>
            <person name="Kaster A.-K."/>
            <person name="Ovreas L."/>
            <person name="Rohde M."/>
            <person name="Galperin M.Y."/>
            <person name="Jogler C."/>
        </authorList>
    </citation>
    <scope>NUCLEOTIDE SEQUENCE [LARGE SCALE GENOMIC DNA]</scope>
    <source>
        <strain evidence="9 10">Pr1d</strain>
    </source>
</reference>
<evidence type="ECO:0000256" key="5">
    <source>
        <dbReference type="ARBA" id="ARBA00022989"/>
    </source>
</evidence>
<dbReference type="NCBIfam" id="TIGR01185">
    <property type="entry name" value="devC"/>
    <property type="match status" value="1"/>
</dbReference>
<protein>
    <submittedName>
        <fullName evidence="9">FtsX-like permease family protein</fullName>
    </submittedName>
</protein>
<dbReference type="KEGG" id="bgok:Pr1d_25400"/>
<keyword evidence="10" id="KW-1185">Reference proteome</keyword>
<dbReference type="Proteomes" id="UP000323917">
    <property type="component" value="Chromosome"/>
</dbReference>
<evidence type="ECO:0000259" key="8">
    <source>
        <dbReference type="Pfam" id="PF02687"/>
    </source>
</evidence>
<keyword evidence="3" id="KW-1003">Cell membrane</keyword>
<organism evidence="9 10">
    <name type="scientific">Bythopirellula goksoeyrii</name>
    <dbReference type="NCBI Taxonomy" id="1400387"/>
    <lineage>
        <taxon>Bacteria</taxon>
        <taxon>Pseudomonadati</taxon>
        <taxon>Planctomycetota</taxon>
        <taxon>Planctomycetia</taxon>
        <taxon>Pirellulales</taxon>
        <taxon>Lacipirellulaceae</taxon>
        <taxon>Bythopirellula</taxon>
    </lineage>
</organism>
<feature type="transmembrane region" description="Helical" evidence="7">
    <location>
        <begin position="277"/>
        <end position="299"/>
    </location>
</feature>
<evidence type="ECO:0000256" key="2">
    <source>
        <dbReference type="ARBA" id="ARBA00022448"/>
    </source>
</evidence>
<dbReference type="PANTHER" id="PTHR43738">
    <property type="entry name" value="ABC TRANSPORTER, MEMBRANE PROTEIN"/>
    <property type="match status" value="1"/>
</dbReference>
<evidence type="ECO:0000313" key="9">
    <source>
        <dbReference type="EMBL" id="QEG35246.1"/>
    </source>
</evidence>
<dbReference type="OrthoDB" id="180999at2"/>
<dbReference type="GO" id="GO:0005886">
    <property type="term" value="C:plasma membrane"/>
    <property type="evidence" value="ECO:0007669"/>
    <property type="project" value="UniProtKB-SubCell"/>
</dbReference>
<evidence type="ECO:0000256" key="7">
    <source>
        <dbReference type="SAM" id="Phobius"/>
    </source>
</evidence>
<feature type="transmembrane region" description="Helical" evidence="7">
    <location>
        <begin position="21"/>
        <end position="41"/>
    </location>
</feature>
<comment type="subcellular location">
    <subcellularLocation>
        <location evidence="1">Cell membrane</location>
        <topology evidence="1">Multi-pass membrane protein</topology>
    </subcellularLocation>
</comment>
<dbReference type="PIRSF" id="PIRSF031773">
    <property type="entry name" value="DevC"/>
    <property type="match status" value="1"/>
</dbReference>
<gene>
    <name evidence="9" type="ORF">Pr1d_25400</name>
</gene>
<keyword evidence="4 7" id="KW-0812">Transmembrane</keyword>
<dbReference type="AlphaFoldDB" id="A0A5B9QEB4"/>
<sequence>MKPRRKTPLAWKNLTHDWRRLVVAICGIAFAVLLMFTQVGFQNALFDSQVKLIDDLEGDIFLISKAKFTLASEKRFPITRLNQARACAGVEGAYPVYTELTTSVLRRMQNGMGNRGFPLRSIGFYLDDPVFDSAAINHQLTRLRSQGTALIDAKSKRSKFPFPYDDDDALAQEQVELASKNLTLVGTFELGTDFAHDGNLVMSAENFAEFFPQRVRSGDPLSVIDIGIVDVLPDANVDEVRSLIERSIDKDVQVLTREEYREAEIHFWDTSTPIGTIFMAGKIIGFIVGMVICYQVIYSDIADHMAEFATLKAMGYTARYFILLILTEAVLLAIVGFVPGCAVSTVMYTWLSNQTGLLMVMSRNTIMLVFLLTVAMCVASGLLAVRKLLSADPASLF</sequence>
<evidence type="ECO:0000256" key="3">
    <source>
        <dbReference type="ARBA" id="ARBA00022475"/>
    </source>
</evidence>
<evidence type="ECO:0000256" key="1">
    <source>
        <dbReference type="ARBA" id="ARBA00004651"/>
    </source>
</evidence>
<evidence type="ECO:0000256" key="6">
    <source>
        <dbReference type="ARBA" id="ARBA00023136"/>
    </source>
</evidence>
<keyword evidence="6 7" id="KW-0472">Membrane</keyword>
<dbReference type="RefSeq" id="WP_148073780.1">
    <property type="nucleotide sequence ID" value="NZ_CP042913.1"/>
</dbReference>
<dbReference type="InterPro" id="IPR003838">
    <property type="entry name" value="ABC3_permease_C"/>
</dbReference>
<name>A0A5B9QEB4_9BACT</name>
<evidence type="ECO:0000256" key="4">
    <source>
        <dbReference type="ARBA" id="ARBA00022692"/>
    </source>
</evidence>
<accession>A0A5B9QEB4</accession>
<feature type="domain" description="ABC3 transporter permease C-terminal" evidence="8">
    <location>
        <begin position="284"/>
        <end position="393"/>
    </location>
</feature>
<evidence type="ECO:0000313" key="10">
    <source>
        <dbReference type="Proteomes" id="UP000323917"/>
    </source>
</evidence>